<feature type="domain" description="Nmd3 N-terminal" evidence="9">
    <location>
        <begin position="14"/>
        <end position="242"/>
    </location>
</feature>
<keyword evidence="5 7" id="KW-0653">Protein transport</keyword>
<evidence type="ECO:0000313" key="12">
    <source>
        <dbReference type="EMBL" id="KTB44698.1"/>
    </source>
</evidence>
<dbReference type="Pfam" id="PF21192">
    <property type="entry name" value="OB_NMD3"/>
    <property type="match status" value="1"/>
</dbReference>
<evidence type="ECO:0000259" key="10">
    <source>
        <dbReference type="Pfam" id="PF21192"/>
    </source>
</evidence>
<dbReference type="GO" id="GO:0015031">
    <property type="term" value="P:protein transport"/>
    <property type="evidence" value="ECO:0007669"/>
    <property type="project" value="UniProtKB-KW"/>
</dbReference>
<name>A0A0W0G826_MONRR</name>
<feature type="domain" description="60S ribosomal export protein NMD3 OB-fold" evidence="10">
    <location>
        <begin position="309"/>
        <end position="412"/>
    </location>
</feature>
<feature type="domain" description="60S ribosomal export protein NMD3 SH3" evidence="11">
    <location>
        <begin position="245"/>
        <end position="292"/>
    </location>
</feature>
<comment type="caution">
    <text evidence="12">The sequence shown here is derived from an EMBL/GenBank/DDBJ whole genome shotgun (WGS) entry which is preliminary data.</text>
</comment>
<evidence type="ECO:0000256" key="5">
    <source>
        <dbReference type="ARBA" id="ARBA00022927"/>
    </source>
</evidence>
<dbReference type="GO" id="GO:0043023">
    <property type="term" value="F:ribosomal large subunit binding"/>
    <property type="evidence" value="ECO:0007669"/>
    <property type="project" value="InterPro"/>
</dbReference>
<comment type="similarity">
    <text evidence="1 7">Belongs to the NMD3 family.</text>
</comment>
<evidence type="ECO:0000256" key="7">
    <source>
        <dbReference type="RuleBase" id="RU364108"/>
    </source>
</evidence>
<keyword evidence="3 7" id="KW-0813">Transport</keyword>
<evidence type="ECO:0000313" key="13">
    <source>
        <dbReference type="Proteomes" id="UP000054988"/>
    </source>
</evidence>
<dbReference type="PANTHER" id="PTHR12746:SF2">
    <property type="entry name" value="60S RIBOSOMAL EXPORT PROTEIN NMD3"/>
    <property type="match status" value="1"/>
</dbReference>
<dbReference type="InterPro" id="IPR048899">
    <property type="entry name" value="NMD_SH3"/>
</dbReference>
<reference evidence="12 13" key="1">
    <citation type="submission" date="2015-12" db="EMBL/GenBank/DDBJ databases">
        <title>Draft genome sequence of Moniliophthora roreri, the causal agent of frosty pod rot of cacao.</title>
        <authorList>
            <person name="Aime M.C."/>
            <person name="Diaz-Valderrama J.R."/>
            <person name="Kijpornyongpan T."/>
            <person name="Phillips-Mora W."/>
        </authorList>
    </citation>
    <scope>NUCLEOTIDE SEQUENCE [LARGE SCALE GENOMIC DNA]</scope>
    <source>
        <strain evidence="12 13">MCA 2952</strain>
    </source>
</reference>
<dbReference type="GO" id="GO:0005634">
    <property type="term" value="C:nucleus"/>
    <property type="evidence" value="ECO:0007669"/>
    <property type="project" value="UniProtKB-SubCell"/>
</dbReference>
<evidence type="ECO:0000259" key="11">
    <source>
        <dbReference type="Pfam" id="PF21193"/>
    </source>
</evidence>
<keyword evidence="6 7" id="KW-0539">Nucleus</keyword>
<dbReference type="AlphaFoldDB" id="A0A0W0G826"/>
<organism evidence="12 13">
    <name type="scientific">Moniliophthora roreri</name>
    <name type="common">Frosty pod rot fungus</name>
    <name type="synonym">Monilia roreri</name>
    <dbReference type="NCBI Taxonomy" id="221103"/>
    <lineage>
        <taxon>Eukaryota</taxon>
        <taxon>Fungi</taxon>
        <taxon>Dikarya</taxon>
        <taxon>Basidiomycota</taxon>
        <taxon>Agaricomycotina</taxon>
        <taxon>Agaricomycetes</taxon>
        <taxon>Agaricomycetidae</taxon>
        <taxon>Agaricales</taxon>
        <taxon>Marasmiineae</taxon>
        <taxon>Marasmiaceae</taxon>
        <taxon>Moniliophthora</taxon>
    </lineage>
</organism>
<evidence type="ECO:0000256" key="1">
    <source>
        <dbReference type="ARBA" id="ARBA00009794"/>
    </source>
</evidence>
<dbReference type="Pfam" id="PF04981">
    <property type="entry name" value="NMD3"/>
    <property type="match status" value="1"/>
</dbReference>
<feature type="compositionally biased region" description="Basic residues" evidence="8">
    <location>
        <begin position="418"/>
        <end position="427"/>
    </location>
</feature>
<dbReference type="InterPro" id="IPR007064">
    <property type="entry name" value="Nmd3_N"/>
</dbReference>
<dbReference type="InterPro" id="IPR039768">
    <property type="entry name" value="Nmd3"/>
</dbReference>
<dbReference type="eggNOG" id="KOG2613">
    <property type="taxonomic scope" value="Eukaryota"/>
</dbReference>
<evidence type="ECO:0000256" key="4">
    <source>
        <dbReference type="ARBA" id="ARBA00022490"/>
    </source>
</evidence>
<gene>
    <name evidence="12" type="ORF">WG66_2704</name>
</gene>
<evidence type="ECO:0000256" key="3">
    <source>
        <dbReference type="ARBA" id="ARBA00022448"/>
    </source>
</evidence>
<protein>
    <recommendedName>
        <fullName evidence="2 7">60S ribosomal export protein NMD3</fullName>
    </recommendedName>
</protein>
<evidence type="ECO:0000259" key="9">
    <source>
        <dbReference type="Pfam" id="PF04981"/>
    </source>
</evidence>
<keyword evidence="4 7" id="KW-0963">Cytoplasm</keyword>
<dbReference type="PANTHER" id="PTHR12746">
    <property type="entry name" value="NONSENSE-MEDIATED MRNA DECAY PROTEIN 3"/>
    <property type="match status" value="1"/>
</dbReference>
<dbReference type="GO" id="GO:0000055">
    <property type="term" value="P:ribosomal large subunit export from nucleus"/>
    <property type="evidence" value="ECO:0007669"/>
    <property type="project" value="TreeGrafter"/>
</dbReference>
<dbReference type="Pfam" id="PF21193">
    <property type="entry name" value="NMD_SH3"/>
    <property type="match status" value="1"/>
</dbReference>
<evidence type="ECO:0000256" key="8">
    <source>
        <dbReference type="SAM" id="MobiDB-lite"/>
    </source>
</evidence>
<dbReference type="InterPro" id="IPR048898">
    <property type="entry name" value="OB_NMD3"/>
</dbReference>
<comment type="subcellular location">
    <subcellularLocation>
        <location evidence="7">Cytoplasm</location>
    </subcellularLocation>
    <subcellularLocation>
        <location evidence="7">Nucleus</location>
    </subcellularLocation>
</comment>
<dbReference type="GO" id="GO:0005737">
    <property type="term" value="C:cytoplasm"/>
    <property type="evidence" value="ECO:0007669"/>
    <property type="project" value="UniProtKB-SubCell"/>
</dbReference>
<feature type="region of interest" description="Disordered" evidence="8">
    <location>
        <begin position="418"/>
        <end position="454"/>
    </location>
</feature>
<proteinExistence type="inferred from homology"/>
<dbReference type="EMBL" id="LATX01000871">
    <property type="protein sequence ID" value="KTB44698.1"/>
    <property type="molecule type" value="Genomic_DNA"/>
</dbReference>
<comment type="function">
    <text evidence="7">Acts as an adapter for the XPO1/CRM1-mediated export of the 60S ribosomal subunit.</text>
</comment>
<feature type="compositionally biased region" description="Gly residues" evidence="8">
    <location>
        <begin position="441"/>
        <end position="451"/>
    </location>
</feature>
<accession>A0A0W0G826</accession>
<evidence type="ECO:0000256" key="6">
    <source>
        <dbReference type="ARBA" id="ARBA00023242"/>
    </source>
</evidence>
<dbReference type="Proteomes" id="UP000054988">
    <property type="component" value="Unassembled WGS sequence"/>
</dbReference>
<evidence type="ECO:0000256" key="2">
    <source>
        <dbReference type="ARBA" id="ARBA00017035"/>
    </source>
</evidence>
<sequence length="550" mass="61759">MEFVPAPAVHRVLCADCGTPIVPNSANLCVACLRNTVDVTEGIPKQSSLSYCRNCERFLTPPHAWVIARPESPELLAICLKRLKGLTKVRLTDAHFIWTEPHSKRLRVSVTIQKEVLTNTILEQTFEIEYLVQYGQCPDCAKLAAKNTWKALVQVRQKVSHKRTFLFLEQLILKHNAQKDTISVKEVRDGLDFFYSSRSHAIKMVEFLNGVVPIKSKSSEQLLSADTHSNTANFKYTYSVEITPICKDDLICLPKQLARQLSNICPLVVCTRVGNSLTFVDPATLQHTEVTAPVYWRAPFESLANVMDLVEFTVLDIEPDYNRTKGKHTVADAQVALAGAFRSSSHTKDEDGMDFESTGLTNQIFHTRTHLGSILQPGDTALGYFLTNANFNSDEFASLSSSRIPDVILVKKTYPNRRKKNKPRNWKLRSIGKEAGEEGETGSGRGVVGRMGGRDQKKVEEDYELFLRDLEEDPEMRGAVNLYKTTTDVKMKSEDAGLRRNQYAMDVDDRQAAGEEEEGDEADFPEVQLDELLEGFDEMTLGTDEVAEEV</sequence>